<name>A0A928YQT3_9SPHI</name>
<evidence type="ECO:0000313" key="1">
    <source>
        <dbReference type="EMBL" id="MBE8712663.1"/>
    </source>
</evidence>
<comment type="caution">
    <text evidence="1">The sequence shown here is derived from an EMBL/GenBank/DDBJ whole genome shotgun (WGS) entry which is preliminary data.</text>
</comment>
<protein>
    <submittedName>
        <fullName evidence="1">Uncharacterized protein</fullName>
    </submittedName>
</protein>
<dbReference type="AlphaFoldDB" id="A0A928YQT3"/>
<accession>A0A928YQT3</accession>
<reference evidence="1" key="1">
    <citation type="submission" date="2018-02" db="EMBL/GenBank/DDBJ databases">
        <authorList>
            <person name="Vasarhelyi B.M."/>
            <person name="Deshmukh S."/>
            <person name="Balint B."/>
            <person name="Kukolya J."/>
        </authorList>
    </citation>
    <scope>NUCLEOTIDE SEQUENCE</scope>
    <source>
        <strain evidence="1">KB22</strain>
    </source>
</reference>
<gene>
    <name evidence="1" type="ORF">C4F49_03065</name>
</gene>
<evidence type="ECO:0000313" key="2">
    <source>
        <dbReference type="Proteomes" id="UP000616201"/>
    </source>
</evidence>
<organism evidence="1 2">
    <name type="scientific">Sphingobacterium hungaricum</name>
    <dbReference type="NCBI Taxonomy" id="2082723"/>
    <lineage>
        <taxon>Bacteria</taxon>
        <taxon>Pseudomonadati</taxon>
        <taxon>Bacteroidota</taxon>
        <taxon>Sphingobacteriia</taxon>
        <taxon>Sphingobacteriales</taxon>
        <taxon>Sphingobacteriaceae</taxon>
        <taxon>Sphingobacterium</taxon>
    </lineage>
</organism>
<dbReference type="EMBL" id="PRDK01000002">
    <property type="protein sequence ID" value="MBE8712663.1"/>
    <property type="molecule type" value="Genomic_DNA"/>
</dbReference>
<keyword evidence="2" id="KW-1185">Reference proteome</keyword>
<proteinExistence type="predicted"/>
<dbReference type="Proteomes" id="UP000616201">
    <property type="component" value="Unassembled WGS sequence"/>
</dbReference>
<sequence length="132" mass="15347">MDYTMGLGLNWHNSNKDIRLLKYLVRYPIDNLLTQKLFNPKDFYVTDHYTQRFTFSGFTPYEIDRYDVIENTRPFSAVTMLNSTRFRNVRWTSNSKKSVISGYKATYECSIGLTGKLPSIIAQFLQSGIHPG</sequence>